<dbReference type="PROSITE" id="PS00922">
    <property type="entry name" value="TRANSGLYCOSYLASE"/>
    <property type="match status" value="1"/>
</dbReference>
<dbReference type="PANTHER" id="PTHR33734:SF22">
    <property type="entry name" value="MEMBRANE-BOUND LYTIC MUREIN TRANSGLYCOSYLASE D"/>
    <property type="match status" value="1"/>
</dbReference>
<dbReference type="InterPro" id="IPR023346">
    <property type="entry name" value="Lysozyme-like_dom_sf"/>
</dbReference>
<feature type="domain" description="LysM" evidence="3">
    <location>
        <begin position="365"/>
        <end position="408"/>
    </location>
</feature>
<dbReference type="SMART" id="SM00257">
    <property type="entry name" value="LysM"/>
    <property type="match status" value="2"/>
</dbReference>
<dbReference type="RefSeq" id="WP_234860806.1">
    <property type="nucleotide sequence ID" value="NZ_JAKEVZ010000004.1"/>
</dbReference>
<reference evidence="4 5" key="1">
    <citation type="submission" date="2022-01" db="EMBL/GenBank/DDBJ databases">
        <title>Mariniradius saccharolyticus sp. nov., isolated from sediment of a river.</title>
        <authorList>
            <person name="Liu H."/>
        </authorList>
    </citation>
    <scope>NUCLEOTIDE SEQUENCE [LARGE SCALE GENOMIC DNA]</scope>
    <source>
        <strain evidence="4 5">RY-2</strain>
    </source>
</reference>
<protein>
    <submittedName>
        <fullName evidence="4">LysM peptidoglycan-binding domain-containing protein</fullName>
    </submittedName>
</protein>
<feature type="chain" id="PRO_5047055324" evidence="2">
    <location>
        <begin position="25"/>
        <end position="476"/>
    </location>
</feature>
<keyword evidence="5" id="KW-1185">Reference proteome</keyword>
<dbReference type="InterPro" id="IPR036779">
    <property type="entry name" value="LysM_dom_sf"/>
</dbReference>
<dbReference type="PANTHER" id="PTHR33734">
    <property type="entry name" value="LYSM DOMAIN-CONTAINING GPI-ANCHORED PROTEIN 2"/>
    <property type="match status" value="1"/>
</dbReference>
<dbReference type="InterPro" id="IPR018392">
    <property type="entry name" value="LysM"/>
</dbReference>
<evidence type="ECO:0000313" key="4">
    <source>
        <dbReference type="EMBL" id="MCF1750736.1"/>
    </source>
</evidence>
<dbReference type="Pfam" id="PF01476">
    <property type="entry name" value="LysM"/>
    <property type="match status" value="2"/>
</dbReference>
<evidence type="ECO:0000256" key="1">
    <source>
        <dbReference type="ARBA" id="ARBA00007734"/>
    </source>
</evidence>
<comment type="caution">
    <text evidence="4">The sequence shown here is derived from an EMBL/GenBank/DDBJ whole genome shotgun (WGS) entry which is preliminary data.</text>
</comment>
<accession>A0ABS9BT18</accession>
<dbReference type="Gene3D" id="3.10.350.10">
    <property type="entry name" value="LysM domain"/>
    <property type="match status" value="2"/>
</dbReference>
<organism evidence="4 5">
    <name type="scientific">Mariniradius sediminis</name>
    <dbReference type="NCBI Taxonomy" id="2909237"/>
    <lineage>
        <taxon>Bacteria</taxon>
        <taxon>Pseudomonadati</taxon>
        <taxon>Bacteroidota</taxon>
        <taxon>Cytophagia</taxon>
        <taxon>Cytophagales</taxon>
        <taxon>Cyclobacteriaceae</taxon>
        <taxon>Mariniradius</taxon>
    </lineage>
</organism>
<dbReference type="PROSITE" id="PS51782">
    <property type="entry name" value="LYSM"/>
    <property type="match status" value="2"/>
</dbReference>
<dbReference type="Proteomes" id="UP001201449">
    <property type="component" value="Unassembled WGS sequence"/>
</dbReference>
<dbReference type="Pfam" id="PF01464">
    <property type="entry name" value="SLT"/>
    <property type="match status" value="1"/>
</dbReference>
<feature type="domain" description="LysM" evidence="3">
    <location>
        <begin position="431"/>
        <end position="475"/>
    </location>
</feature>
<gene>
    <name evidence="4" type="ORF">L0U89_06605</name>
</gene>
<dbReference type="SUPFAM" id="SSF53955">
    <property type="entry name" value="Lysozyme-like"/>
    <property type="match status" value="1"/>
</dbReference>
<keyword evidence="2" id="KW-0732">Signal</keyword>
<comment type="similarity">
    <text evidence="1">Belongs to the transglycosylase Slt family.</text>
</comment>
<dbReference type="CDD" id="cd00118">
    <property type="entry name" value="LysM"/>
    <property type="match status" value="2"/>
</dbReference>
<dbReference type="InterPro" id="IPR000189">
    <property type="entry name" value="Transglyc_AS"/>
</dbReference>
<sequence length="476" mass="53974">MKNLSHFLITALFFSFLFSTSVKAQDFDRLSNAKIEEQMIVPNYQFEYIPDFTYQEVAAKIKAMETDMPFELNEKIFAFINYFTVRNREYTKMVLQRQNLYFPLFEETLTDHEMPEDIKFLAIIESGLNPKAKSRVGAMGLWQFMPATGRMYSMNLNRDVDDRMDPELATEGAARYLKSLYRMFGDWELALAAYNCGPGNVRKAIKRSGGKKTFWGVYDYLPKETRSYVPQFQAMMYVLRHTEDHNLFLEQPTYPIAFEKIKFNQELDLEQLATVAGVCVEDLEFLNPSIQNRLVPATNLHMAIRVPKEKAELIAANKEQYAEAVKLTSERSDALRASNSTATPIKSVAVASSTTNSSAGQQQKVIYTVKSGDVLGTIAARNGTTVTKLKTWNNLRSNNIRVGQKLVIYKNQANFENTLAQNSGNAGPAPESYTVQPGDTLWLISKKLNGVTVDQLKKLNNLQSDQIKPGQKLKIS</sequence>
<dbReference type="Gene3D" id="1.10.530.10">
    <property type="match status" value="1"/>
</dbReference>
<dbReference type="InterPro" id="IPR008258">
    <property type="entry name" value="Transglycosylase_SLT_dom_1"/>
</dbReference>
<dbReference type="EMBL" id="JAKEVZ010000004">
    <property type="protein sequence ID" value="MCF1750736.1"/>
    <property type="molecule type" value="Genomic_DNA"/>
</dbReference>
<dbReference type="CDD" id="cd16894">
    <property type="entry name" value="MltD-like"/>
    <property type="match status" value="1"/>
</dbReference>
<evidence type="ECO:0000259" key="3">
    <source>
        <dbReference type="PROSITE" id="PS51782"/>
    </source>
</evidence>
<evidence type="ECO:0000256" key="2">
    <source>
        <dbReference type="SAM" id="SignalP"/>
    </source>
</evidence>
<feature type="signal peptide" evidence="2">
    <location>
        <begin position="1"/>
        <end position="24"/>
    </location>
</feature>
<dbReference type="SUPFAM" id="SSF54106">
    <property type="entry name" value="LysM domain"/>
    <property type="match status" value="2"/>
</dbReference>
<name>A0ABS9BT18_9BACT</name>
<evidence type="ECO:0000313" key="5">
    <source>
        <dbReference type="Proteomes" id="UP001201449"/>
    </source>
</evidence>
<proteinExistence type="inferred from homology"/>